<dbReference type="RefSeq" id="WP_345246514.1">
    <property type="nucleotide sequence ID" value="NZ_BAABHD010000073.1"/>
</dbReference>
<protein>
    <recommendedName>
        <fullName evidence="1">DUF1835 domain-containing protein</fullName>
    </recommendedName>
</protein>
<name>A0ABP8NBP3_9BACT</name>
<accession>A0ABP8NBP3</accession>
<proteinExistence type="predicted"/>
<dbReference type="EMBL" id="BAABHD010000073">
    <property type="protein sequence ID" value="GAA4463175.1"/>
    <property type="molecule type" value="Genomic_DNA"/>
</dbReference>
<reference evidence="3" key="1">
    <citation type="journal article" date="2019" name="Int. J. Syst. Evol. Microbiol.">
        <title>The Global Catalogue of Microorganisms (GCM) 10K type strain sequencing project: providing services to taxonomists for standard genome sequencing and annotation.</title>
        <authorList>
            <consortium name="The Broad Institute Genomics Platform"/>
            <consortium name="The Broad Institute Genome Sequencing Center for Infectious Disease"/>
            <person name="Wu L."/>
            <person name="Ma J."/>
        </authorList>
    </citation>
    <scope>NUCLEOTIDE SEQUENCE [LARGE SCALE GENOMIC DNA]</scope>
    <source>
        <strain evidence="3">JCM 17927</strain>
    </source>
</reference>
<feature type="domain" description="DUF1835" evidence="1">
    <location>
        <begin position="5"/>
        <end position="109"/>
    </location>
</feature>
<dbReference type="Proteomes" id="UP001501175">
    <property type="component" value="Unassembled WGS sequence"/>
</dbReference>
<comment type="caution">
    <text evidence="2">The sequence shown here is derived from an EMBL/GenBank/DDBJ whole genome shotgun (WGS) entry which is preliminary data.</text>
</comment>
<dbReference type="InterPro" id="IPR014973">
    <property type="entry name" value="DUF1835"/>
</dbReference>
<evidence type="ECO:0000313" key="3">
    <source>
        <dbReference type="Proteomes" id="UP001501175"/>
    </source>
</evidence>
<evidence type="ECO:0000313" key="2">
    <source>
        <dbReference type="EMBL" id="GAA4463175.1"/>
    </source>
</evidence>
<sequence length="290" mass="33285">MKTLHVLNGDATLHGFRQSGLPGDVAVWREMLSEGPVKADVHSDEELWAIRRNWIQEEFGDQLPAEETYADKVVQEFTRICQYADYDEVVFWFEHDLFCQINLVFLLACFALVDLGPVRLKQVSIDRHPEVPDFKGLGQLTGEQLSALYPKAEELTPHELNVAAQVWQAYAGPEPERLVTLLNADFGRLRFLKAALLNHLRRFPARQTGLNAIERQLTALRERESLSEPELVGRFLQLDQVYGIGDWSVAQYLRQMGTGLRPTSRWVGGYEIRPDTRLRWAEEQQNLVEV</sequence>
<evidence type="ECO:0000259" key="1">
    <source>
        <dbReference type="Pfam" id="PF08874"/>
    </source>
</evidence>
<dbReference type="Pfam" id="PF08874">
    <property type="entry name" value="DUF1835"/>
    <property type="match status" value="1"/>
</dbReference>
<gene>
    <name evidence="2" type="ORF">GCM10023189_40910</name>
</gene>
<organism evidence="2 3">
    <name type="scientific">Nibrella saemangeumensis</name>
    <dbReference type="NCBI Taxonomy" id="1084526"/>
    <lineage>
        <taxon>Bacteria</taxon>
        <taxon>Pseudomonadati</taxon>
        <taxon>Bacteroidota</taxon>
        <taxon>Cytophagia</taxon>
        <taxon>Cytophagales</taxon>
        <taxon>Spirosomataceae</taxon>
        <taxon>Nibrella</taxon>
    </lineage>
</organism>
<keyword evidence="3" id="KW-1185">Reference proteome</keyword>